<comment type="caution">
    <text evidence="1">The sequence shown here is derived from an EMBL/GenBank/DDBJ whole genome shotgun (WGS) entry which is preliminary data.</text>
</comment>
<sequence>MDPSRELNFSKGLAAPARRALANQGIHSLLQLTKYSEEELLELHGIGKNAIRVLRAALKDIGKDLKLSS</sequence>
<organism evidence="1 2">
    <name type="scientific">Leptospira licerasiae str. MMD4847</name>
    <dbReference type="NCBI Taxonomy" id="1049971"/>
    <lineage>
        <taxon>Bacteria</taxon>
        <taxon>Pseudomonadati</taxon>
        <taxon>Spirochaetota</taxon>
        <taxon>Spirochaetia</taxon>
        <taxon>Leptospirales</taxon>
        <taxon>Leptospiraceae</taxon>
        <taxon>Leptospira</taxon>
    </lineage>
</organism>
<accession>A0ABP2RAR4</accession>
<dbReference type="SUPFAM" id="SSF47789">
    <property type="entry name" value="C-terminal domain of RNA polymerase alpha subunit"/>
    <property type="match status" value="1"/>
</dbReference>
<dbReference type="Proteomes" id="UP000018720">
    <property type="component" value="Unassembled WGS sequence"/>
</dbReference>
<proteinExistence type="predicted"/>
<gene>
    <name evidence="1" type="ORF">LEP1GSC178_3917</name>
</gene>
<name>A0ABP2RAR4_9LEPT</name>
<evidence type="ECO:0000313" key="2">
    <source>
        <dbReference type="Proteomes" id="UP000018720"/>
    </source>
</evidence>
<dbReference type="RefSeq" id="WP_008593415.1">
    <property type="nucleotide sequence ID" value="NZ_AHOM02000009.1"/>
</dbReference>
<reference evidence="1 2" key="1">
    <citation type="submission" date="2012-08" db="EMBL/GenBank/DDBJ databases">
        <authorList>
            <person name="Harkins D.M."/>
            <person name="Durkin A.S."/>
            <person name="Selengut J.D."/>
            <person name="Sanka R."/>
            <person name="DePew J."/>
            <person name="Purushe J."/>
            <person name="Matthias M.A."/>
            <person name="Vinetz J.M."/>
            <person name="Sutton G.G."/>
            <person name="Nelson W.C."/>
            <person name="Fouts D.E."/>
        </authorList>
    </citation>
    <scope>NUCLEOTIDE SEQUENCE [LARGE SCALE GENOMIC DNA]</scope>
    <source>
        <strain evidence="1 2">MMD4847</strain>
    </source>
</reference>
<dbReference type="EMBL" id="AHOM02000009">
    <property type="protein sequence ID" value="EJZ41652.1"/>
    <property type="molecule type" value="Genomic_DNA"/>
</dbReference>
<evidence type="ECO:0000313" key="1">
    <source>
        <dbReference type="EMBL" id="EJZ41652.1"/>
    </source>
</evidence>
<protein>
    <submittedName>
        <fullName evidence="1">Bacterial RNA polymerase, alpha chain C-terminal domain protein</fullName>
    </submittedName>
</protein>
<keyword evidence="2" id="KW-1185">Reference proteome</keyword>
<dbReference type="Gene3D" id="1.10.150.20">
    <property type="entry name" value="5' to 3' exonuclease, C-terminal subdomain"/>
    <property type="match status" value="1"/>
</dbReference>